<organism evidence="1 2">
    <name type="scientific">Winogradskyella vincentii</name>
    <dbReference type="NCBI Taxonomy" id="2877122"/>
    <lineage>
        <taxon>Bacteria</taxon>
        <taxon>Pseudomonadati</taxon>
        <taxon>Bacteroidota</taxon>
        <taxon>Flavobacteriia</taxon>
        <taxon>Flavobacteriales</taxon>
        <taxon>Flavobacteriaceae</taxon>
        <taxon>Winogradskyella</taxon>
    </lineage>
</organism>
<keyword evidence="2" id="KW-1185">Reference proteome</keyword>
<name>A0ABS7Y365_9FLAO</name>
<dbReference type="InterPro" id="IPR011047">
    <property type="entry name" value="Quinoprotein_ADH-like_sf"/>
</dbReference>
<gene>
    <name evidence="1" type="ORF">LBV24_14140</name>
</gene>
<sequence length="786" mass="89958">MKHFCFYVLVCFLIVSCQKDYDKNLKPFHFIPETSDLIIKVNALNDFSISLESNLILYSLYNKDIKNVESVIRKFNFTSPIYIAFKEKSINKTEFLILSKGEIDLFVSDSLSGNLREGIKNSEVTKIIIDSTDFYYNHINGVFIGSNNIDYDSRLNTTDISSEFYDLIETTDNSALASVIFKSDNIKYSDLLFSEFLNDEYAVIDINHNSGNISFNGIVTNTDTLNNILSRIKSTLPQKINSSQIAPSDTRELKSILFDDYSKLKKKSKDTTNIGTDNLKSFLTYSNEIALIDNALVLHSLDTDLLIESIDDKSFEESFREIDIYSFGKPDFFKYQFKPVITFDESSYFFAKDDFVIFSSNVEFLKKIITDYLSNNTLSNSEAFQNIQENLSDDSSIFIYKNSENLSDIFNSNLEGYDANAVQYIYEDGYAHINGIIQKFKRKRSANTIAENFNTSIEGDIILGPQVVTNHLNRTKDIAIQDANNNLYLISSAGNILWKKKLQDNILGKIEQIDIYKNGRLQLAFATSKRVYVIDRNGKDVGPFPLKFNDPITQPLSVFDYDKKKDYRLLVTQDKNLLMYNTRAKNVNGFNYKSNSGTIITQPKHFRIGNKDFIVFGAGERLKILNRRGADRIIVNDKIRFSENQIYLHQNKFTTTNTLGQLIQVNTKGEKSTKQLNLSENHIIDATSKTLVTLDENKLQIRANTVDLDFGDYTNPEIFYLNDKIYVTSTDLQTKKIYLFDSQGKHIPNFPIYGTSEAILTNLDSDINLELVTLSDSKTILTYKLY</sequence>
<evidence type="ECO:0000313" key="1">
    <source>
        <dbReference type="EMBL" id="MCA0154366.1"/>
    </source>
</evidence>
<dbReference type="Proteomes" id="UP001198402">
    <property type="component" value="Unassembled WGS sequence"/>
</dbReference>
<proteinExistence type="predicted"/>
<protein>
    <submittedName>
        <fullName evidence="1">Ribonuclease HII</fullName>
    </submittedName>
</protein>
<dbReference type="PROSITE" id="PS51257">
    <property type="entry name" value="PROKAR_LIPOPROTEIN"/>
    <property type="match status" value="1"/>
</dbReference>
<evidence type="ECO:0000313" key="2">
    <source>
        <dbReference type="Proteomes" id="UP001198402"/>
    </source>
</evidence>
<accession>A0ABS7Y365</accession>
<comment type="caution">
    <text evidence="1">The sequence shown here is derived from an EMBL/GenBank/DDBJ whole genome shotgun (WGS) entry which is preliminary data.</text>
</comment>
<dbReference type="SUPFAM" id="SSF50998">
    <property type="entry name" value="Quinoprotein alcohol dehydrogenase-like"/>
    <property type="match status" value="1"/>
</dbReference>
<dbReference type="EMBL" id="JAIUJS010000010">
    <property type="protein sequence ID" value="MCA0154366.1"/>
    <property type="molecule type" value="Genomic_DNA"/>
</dbReference>
<reference evidence="2" key="1">
    <citation type="submission" date="2023-07" db="EMBL/GenBank/DDBJ databases">
        <authorList>
            <person name="Yue Y."/>
        </authorList>
    </citation>
    <scope>NUCLEOTIDE SEQUENCE [LARGE SCALE GENOMIC DNA]</scope>
    <source>
        <strain evidence="2">2Y89</strain>
    </source>
</reference>
<dbReference type="RefSeq" id="WP_224479311.1">
    <property type="nucleotide sequence ID" value="NZ_JAIUJS010000010.1"/>
</dbReference>